<organism evidence="2 3">
    <name type="scientific">candidate division KSB3 bacterium</name>
    <dbReference type="NCBI Taxonomy" id="2044937"/>
    <lineage>
        <taxon>Bacteria</taxon>
        <taxon>candidate division KSB3</taxon>
    </lineage>
</organism>
<feature type="chain" id="PRO_5039240768" evidence="1">
    <location>
        <begin position="19"/>
        <end position="425"/>
    </location>
</feature>
<comment type="caution">
    <text evidence="2">The sequence shown here is derived from an EMBL/GenBank/DDBJ whole genome shotgun (WGS) entry which is preliminary data.</text>
</comment>
<sequence>MASVTCLFLLVGTGVASAQDVTLRLLMEDVPDTHVITPYLPEFEEKTGIKVEFEIVQYLDMHSKLVPQFLAPESSYDVIVVDNYWAGEFPAAGWLEPLDEYVARDNVDISKYIPAMLDMVGYYPMTGDDRSLYMLPFYNYTMCLIYRTDLMEDADLQAQYKDMTGNDLALPQSMTEYVEVCKFMQDNAENVYGSAMQAGRGDPIVMEWSNYLFALGGDYYDDNWNATINNDKAIQAIDYYMENVKEAAPKGALNFNLDDAFRVMSQGQAWSMITYNWMLAALDDPDKSKVAGKVAISPLPEGKSLAGGWGWGIAHNSPHKEEAWEFIKWVESFEIAKKRALNGGAPTRSDILLDPDVLAKYPHYKVVEEILAKSKPVPEFQYSTQMVEIVGRELSLIGAEGKEPQAAMDEAAQELNDLADKAGLQ</sequence>
<dbReference type="PANTHER" id="PTHR43649">
    <property type="entry name" value="ARABINOSE-BINDING PROTEIN-RELATED"/>
    <property type="match status" value="1"/>
</dbReference>
<gene>
    <name evidence="2" type="ORF">GF339_11125</name>
</gene>
<protein>
    <submittedName>
        <fullName evidence="2">Extracellular solute-binding protein</fullName>
    </submittedName>
</protein>
<dbReference type="Pfam" id="PF01547">
    <property type="entry name" value="SBP_bac_1"/>
    <property type="match status" value="1"/>
</dbReference>
<dbReference type="AlphaFoldDB" id="A0A9D5JVY0"/>
<evidence type="ECO:0000313" key="2">
    <source>
        <dbReference type="EMBL" id="MBD3325128.1"/>
    </source>
</evidence>
<dbReference type="Gene3D" id="3.40.190.10">
    <property type="entry name" value="Periplasmic binding protein-like II"/>
    <property type="match status" value="2"/>
</dbReference>
<dbReference type="PANTHER" id="PTHR43649:SF12">
    <property type="entry name" value="DIACETYLCHITOBIOSE BINDING PROTEIN DASA"/>
    <property type="match status" value="1"/>
</dbReference>
<evidence type="ECO:0000313" key="3">
    <source>
        <dbReference type="Proteomes" id="UP000649604"/>
    </source>
</evidence>
<dbReference type="InterPro" id="IPR050490">
    <property type="entry name" value="Bact_solute-bd_prot1"/>
</dbReference>
<dbReference type="SUPFAM" id="SSF53850">
    <property type="entry name" value="Periplasmic binding protein-like II"/>
    <property type="match status" value="1"/>
</dbReference>
<name>A0A9D5JVY0_9BACT</name>
<dbReference type="EMBL" id="WJJP01000360">
    <property type="protein sequence ID" value="MBD3325128.1"/>
    <property type="molecule type" value="Genomic_DNA"/>
</dbReference>
<dbReference type="InterPro" id="IPR006059">
    <property type="entry name" value="SBP"/>
</dbReference>
<accession>A0A9D5JVY0</accession>
<reference evidence="2" key="1">
    <citation type="submission" date="2019-11" db="EMBL/GenBank/DDBJ databases">
        <title>Microbial mats filling the niche in hypersaline microbial mats.</title>
        <authorList>
            <person name="Wong H.L."/>
            <person name="Macleod F.I."/>
            <person name="White R.A. III"/>
            <person name="Burns B.P."/>
        </authorList>
    </citation>
    <scope>NUCLEOTIDE SEQUENCE</scope>
    <source>
        <strain evidence="2">Rbin_158</strain>
    </source>
</reference>
<dbReference type="Proteomes" id="UP000649604">
    <property type="component" value="Unassembled WGS sequence"/>
</dbReference>
<keyword evidence="1" id="KW-0732">Signal</keyword>
<feature type="signal peptide" evidence="1">
    <location>
        <begin position="1"/>
        <end position="18"/>
    </location>
</feature>
<proteinExistence type="predicted"/>
<evidence type="ECO:0000256" key="1">
    <source>
        <dbReference type="SAM" id="SignalP"/>
    </source>
</evidence>